<evidence type="ECO:0000256" key="4">
    <source>
        <dbReference type="ARBA" id="ARBA00023242"/>
    </source>
</evidence>
<dbReference type="GO" id="GO:0003723">
    <property type="term" value="F:RNA binding"/>
    <property type="evidence" value="ECO:0007669"/>
    <property type="project" value="TreeGrafter"/>
</dbReference>
<dbReference type="OrthoDB" id="431825at2759"/>
<keyword evidence="3" id="KW-0175">Coiled coil</keyword>
<dbReference type="Pfam" id="PF25121">
    <property type="entry name" value="RRM_ESF1"/>
    <property type="match status" value="1"/>
</dbReference>
<dbReference type="InterPro" id="IPR056750">
    <property type="entry name" value="RRM_ESF1"/>
</dbReference>
<reference evidence="9" key="1">
    <citation type="submission" date="2025-08" db="UniProtKB">
        <authorList>
            <consortium name="RefSeq"/>
        </authorList>
    </citation>
    <scope>IDENTIFICATION</scope>
</reference>
<protein>
    <submittedName>
        <fullName evidence="9">ESF1 homolog</fullName>
    </submittedName>
</protein>
<dbReference type="GO" id="GO:0005730">
    <property type="term" value="C:nucleolus"/>
    <property type="evidence" value="ECO:0007669"/>
    <property type="project" value="UniProtKB-SubCell"/>
</dbReference>
<gene>
    <name evidence="9" type="primary">LOC110987140</name>
</gene>
<comment type="similarity">
    <text evidence="2">Belongs to the ESF1 family.</text>
</comment>
<organism evidence="8 9">
    <name type="scientific">Acanthaster planci</name>
    <name type="common">Crown-of-thorns starfish</name>
    <dbReference type="NCBI Taxonomy" id="133434"/>
    <lineage>
        <taxon>Eukaryota</taxon>
        <taxon>Metazoa</taxon>
        <taxon>Echinodermata</taxon>
        <taxon>Eleutherozoa</taxon>
        <taxon>Asterozoa</taxon>
        <taxon>Asteroidea</taxon>
        <taxon>Valvatacea</taxon>
        <taxon>Valvatida</taxon>
        <taxon>Acanthasteridae</taxon>
        <taxon>Acanthaster</taxon>
    </lineage>
</organism>
<feature type="region of interest" description="Disordered" evidence="5">
    <location>
        <begin position="593"/>
        <end position="617"/>
    </location>
</feature>
<keyword evidence="4" id="KW-0539">Nucleus</keyword>
<feature type="compositionally biased region" description="Acidic residues" evidence="5">
    <location>
        <begin position="64"/>
        <end position="75"/>
    </location>
</feature>
<feature type="non-terminal residue" evidence="9">
    <location>
        <position position="1"/>
    </location>
</feature>
<accession>A0A8B7ZIB0</accession>
<dbReference type="AlphaFoldDB" id="A0A8B7ZIB0"/>
<feature type="compositionally biased region" description="Basic and acidic residues" evidence="5">
    <location>
        <begin position="604"/>
        <end position="617"/>
    </location>
</feature>
<feature type="region of interest" description="Disordered" evidence="5">
    <location>
        <begin position="61"/>
        <end position="216"/>
    </location>
</feature>
<feature type="domain" description="ESF1 RRM" evidence="7">
    <location>
        <begin position="237"/>
        <end position="380"/>
    </location>
</feature>
<dbReference type="GO" id="GO:0006364">
    <property type="term" value="P:rRNA processing"/>
    <property type="evidence" value="ECO:0007669"/>
    <property type="project" value="InterPro"/>
</dbReference>
<feature type="region of interest" description="Disordered" evidence="5">
    <location>
        <begin position="458"/>
        <end position="479"/>
    </location>
</feature>
<feature type="compositionally biased region" description="Basic and acidic residues" evidence="5">
    <location>
        <begin position="100"/>
        <end position="117"/>
    </location>
</feature>
<dbReference type="OMA" id="YEMEMSW"/>
<evidence type="ECO:0000259" key="7">
    <source>
        <dbReference type="Pfam" id="PF25121"/>
    </source>
</evidence>
<dbReference type="GeneID" id="110987140"/>
<proteinExistence type="inferred from homology"/>
<dbReference type="Proteomes" id="UP000694845">
    <property type="component" value="Unplaced"/>
</dbReference>
<feature type="domain" description="NUC153" evidence="6">
    <location>
        <begin position="679"/>
        <end position="706"/>
    </location>
</feature>
<feature type="region of interest" description="Disordered" evidence="5">
    <location>
        <begin position="538"/>
        <end position="571"/>
    </location>
</feature>
<feature type="compositionally biased region" description="Acidic residues" evidence="5">
    <location>
        <begin position="144"/>
        <end position="153"/>
    </location>
</feature>
<feature type="compositionally biased region" description="Basic and acidic residues" evidence="5">
    <location>
        <begin position="458"/>
        <end position="471"/>
    </location>
</feature>
<keyword evidence="8" id="KW-1185">Reference proteome</keyword>
<evidence type="ECO:0000256" key="1">
    <source>
        <dbReference type="ARBA" id="ARBA00004604"/>
    </source>
</evidence>
<feature type="region of interest" description="Disordered" evidence="5">
    <location>
        <begin position="642"/>
        <end position="672"/>
    </location>
</feature>
<evidence type="ECO:0000256" key="2">
    <source>
        <dbReference type="ARBA" id="ARBA00009087"/>
    </source>
</evidence>
<evidence type="ECO:0000259" key="6">
    <source>
        <dbReference type="Pfam" id="PF08159"/>
    </source>
</evidence>
<feature type="compositionally biased region" description="Basic and acidic residues" evidence="5">
    <location>
        <begin position="713"/>
        <end position="725"/>
    </location>
</feature>
<dbReference type="PANTHER" id="PTHR12202:SF0">
    <property type="entry name" value="ESF1 HOMOLOG"/>
    <property type="match status" value="1"/>
</dbReference>
<dbReference type="InterPro" id="IPR012580">
    <property type="entry name" value="NUC153"/>
</dbReference>
<dbReference type="InterPro" id="IPR039754">
    <property type="entry name" value="Esf1"/>
</dbReference>
<feature type="compositionally biased region" description="Basic residues" evidence="5">
    <location>
        <begin position="594"/>
        <end position="603"/>
    </location>
</feature>
<evidence type="ECO:0000256" key="3">
    <source>
        <dbReference type="ARBA" id="ARBA00023054"/>
    </source>
</evidence>
<feature type="region of interest" description="Disordered" evidence="5">
    <location>
        <begin position="713"/>
        <end position="779"/>
    </location>
</feature>
<dbReference type="PANTHER" id="PTHR12202">
    <property type="entry name" value="ESF1 HOMOLOG"/>
    <property type="match status" value="1"/>
</dbReference>
<dbReference type="RefSeq" id="XP_022105299.1">
    <property type="nucleotide sequence ID" value="XM_022249607.1"/>
</dbReference>
<name>A0A8B7ZIB0_ACAPL</name>
<comment type="subcellular location">
    <subcellularLocation>
        <location evidence="1">Nucleus</location>
        <location evidence="1">Nucleolus</location>
    </subcellularLocation>
</comment>
<sequence length="779" mass="89411">FAVISHDPRFRKISQQARKIKIDRRFRGMFEDDNFKLKYSVDKRGRPVNLTSNKHLRRFYELSSSEDGDTSEEDDRIASPARDEAGASGLGVSQKTKRLSGKEQIKDLLRRQKERKSNRQKIALKSKADRNTRDRKKVTPGIDNDNDSYDDSDRDASDAGRSLPSSSQRVDHDQRHRPPFLQGVDLARGQGNVESSSDSDTDSDSDYGSSDAGEGGELELQWGELDHDAPRSSQQSARLALCNMDWDRVTANDLLVLFNSFKPTRGVIHSVKIYPSDYGLEKMREEDARGPVDLLEDGDRSEETLTDGHDDDLLQQKLRKYQLQRLKYYYAVIDCDSVGTASALYDHCDGMEYQSSSTKLDLRFIPDNVTFDHEPKEVTTEPPDTALYKPVEFRTAALHQSRVELTWDETNHQRTVKTAEAFKKKNVEDMDVSAFLASSSDEDGEERWEFDFDEKCDERRKEEKEQDEEHSVPLNEDQQIAKYRALLKEADKHRQTEGDKRMEMEITWEPGLKDTAEGLVKKKSERVAEATPWEKFLEKKKEKKKKPKGMKQEEQVEGISQGTDLAFSDDELPAGIDMNDSFFKDALNKDGVKGVKKKKKTKGMNREAVTKEDEEKLQQRKSELELLFMDDDDGKKHFSLKQIMENEQNQGKKAKRKKKKGQQEEETKLEDDFEVDVKDDRFQALFTSHLYAMDPSDPQFKKTKATDTLLAERQRRRQLAEEQGRRGMAATSVATLETAPKADAGKPVPRNAELSMLVKSVKNKTDQFNERKLKRQKVN</sequence>
<evidence type="ECO:0000256" key="5">
    <source>
        <dbReference type="SAM" id="MobiDB-lite"/>
    </source>
</evidence>
<evidence type="ECO:0000313" key="8">
    <source>
        <dbReference type="Proteomes" id="UP000694845"/>
    </source>
</evidence>
<dbReference type="Pfam" id="PF08159">
    <property type="entry name" value="NUC153"/>
    <property type="match status" value="1"/>
</dbReference>
<dbReference type="KEGG" id="aplc:110987140"/>
<evidence type="ECO:0000313" key="9">
    <source>
        <dbReference type="RefSeq" id="XP_022105299.1"/>
    </source>
</evidence>
<dbReference type="CTD" id="51575"/>